<dbReference type="KEGG" id="aoa:dqs_3771"/>
<reference evidence="1 2" key="1">
    <citation type="journal article" date="2006" name="Nat. Biotechnol.">
        <title>Complete genome of the mutualistic, N2-fixing grass endophyte Azoarcus sp. strain BH72.</title>
        <authorList>
            <person name="Krause A."/>
            <person name="Ramakumar A."/>
            <person name="Bartels D."/>
            <person name="Battistoni F."/>
            <person name="Bekel T."/>
            <person name="Boch J."/>
            <person name="Boehm M."/>
            <person name="Friedrich F."/>
            <person name="Hurek T."/>
            <person name="Krause L."/>
            <person name="Linke B."/>
            <person name="McHardy A.C."/>
            <person name="Sarkar A."/>
            <person name="Schneiker S."/>
            <person name="Syed A.A."/>
            <person name="Thauer R."/>
            <person name="Vorhoelter F.-J."/>
            <person name="Weidner S."/>
            <person name="Puehler A."/>
            <person name="Reinhold-Hurek B."/>
            <person name="Kaiser O."/>
            <person name="Goesmann A."/>
        </authorList>
    </citation>
    <scope>NUCLEOTIDE SEQUENCE [LARGE SCALE GENOMIC DNA]</scope>
    <source>
        <strain evidence="1 2">BH72</strain>
    </source>
</reference>
<dbReference type="eggNOG" id="ENOG5033CP5">
    <property type="taxonomic scope" value="Bacteria"/>
</dbReference>
<name>A1KBN8_AZOSB</name>
<evidence type="ECO:0000313" key="2">
    <source>
        <dbReference type="Proteomes" id="UP000002588"/>
    </source>
</evidence>
<evidence type="ECO:0000313" key="1">
    <source>
        <dbReference type="EMBL" id="CAL96244.1"/>
    </source>
</evidence>
<dbReference type="OrthoDB" id="8451820at2"/>
<gene>
    <name evidence="1" type="ordered locus">azo3628</name>
</gene>
<protein>
    <submittedName>
        <fullName evidence="1">Uncharacterized protein</fullName>
    </submittedName>
</protein>
<organism evidence="1 2">
    <name type="scientific">Azoarcus sp. (strain BH72)</name>
    <dbReference type="NCBI Taxonomy" id="418699"/>
    <lineage>
        <taxon>Bacteria</taxon>
        <taxon>Pseudomonadati</taxon>
        <taxon>Pseudomonadota</taxon>
        <taxon>Betaproteobacteria</taxon>
        <taxon>Rhodocyclales</taxon>
        <taxon>Zoogloeaceae</taxon>
        <taxon>Azoarcus</taxon>
    </lineage>
</organism>
<sequence>MADQSDSFTSLLADWPIRMGDTVSKYASLFSPTNLSQPILPGWNFGNTYIVSEFNSKAPGTERRILAEHSYGRQIGRIMEALCVLVKERSDAGQDGPLKNFLELAEEIDKIKKSTAENRMARIEADLAVLKKESPDDYAQLIKALATGLAASAQDSPR</sequence>
<dbReference type="KEGG" id="azo:azo3628"/>
<dbReference type="AlphaFoldDB" id="A1KBN8"/>
<dbReference type="EMBL" id="AM406670">
    <property type="protein sequence ID" value="CAL96244.1"/>
    <property type="molecule type" value="Genomic_DNA"/>
</dbReference>
<keyword evidence="2" id="KW-1185">Reference proteome</keyword>
<dbReference type="Proteomes" id="UP000002588">
    <property type="component" value="Chromosome"/>
</dbReference>
<proteinExistence type="predicted"/>
<dbReference type="HOGENOM" id="CLU_1902357_0_0_4"/>
<accession>A1KBN8</accession>
<dbReference type="RefSeq" id="WP_011767350.1">
    <property type="nucleotide sequence ID" value="NC_008702.1"/>
</dbReference>